<dbReference type="HOGENOM" id="CLU_744322_0_0_1"/>
<organism evidence="2 3">
    <name type="scientific">Tulasnella calospora MUT 4182</name>
    <dbReference type="NCBI Taxonomy" id="1051891"/>
    <lineage>
        <taxon>Eukaryota</taxon>
        <taxon>Fungi</taxon>
        <taxon>Dikarya</taxon>
        <taxon>Basidiomycota</taxon>
        <taxon>Agaricomycotina</taxon>
        <taxon>Agaricomycetes</taxon>
        <taxon>Cantharellales</taxon>
        <taxon>Tulasnellaceae</taxon>
        <taxon>Tulasnella</taxon>
    </lineage>
</organism>
<evidence type="ECO:0000313" key="2">
    <source>
        <dbReference type="EMBL" id="KIO16667.1"/>
    </source>
</evidence>
<dbReference type="Proteomes" id="UP000054248">
    <property type="component" value="Unassembled WGS sequence"/>
</dbReference>
<proteinExistence type="predicted"/>
<dbReference type="AlphaFoldDB" id="A0A0C3L4X7"/>
<feature type="region of interest" description="Disordered" evidence="1">
    <location>
        <begin position="60"/>
        <end position="134"/>
    </location>
</feature>
<gene>
    <name evidence="2" type="ORF">M407DRAFT_12699</name>
</gene>
<accession>A0A0C3L4X7</accession>
<sequence length="372" mass="40736">MKIDWRSILKRLGRVGECGEAALAGRPGLRTLEPPSGSLVETRQIVFRLHILVNNLSSMSSKHKKRDNTQLVYDPSNPAATPVRVKKRRGPYKKRTAESSAADDPSQESSRRQEASSNTGQSSKRRKRAVSPEWQPGLVFRAAAGARLIPGASGINEQSQEDNESDQAAVDGVDELEPALPDPLLAGALGAEVGATAQPASRKRKSNAKREAKKEAYPRWKDVVLPSVTIPFLQAEALRAEGKPLRPLPSENSPLAQGFQSIVGEKCPNPLQCGKTLRQSVVQSAFVIEERWFAETVAQCPEPFSAQLPEAMDWYNVLKRRVETMMYNVLSQAETEAAEADESRAGSPEPQIVSAARSNRLDSRALIDSMHL</sequence>
<evidence type="ECO:0000313" key="3">
    <source>
        <dbReference type="Proteomes" id="UP000054248"/>
    </source>
</evidence>
<evidence type="ECO:0000256" key="1">
    <source>
        <dbReference type="SAM" id="MobiDB-lite"/>
    </source>
</evidence>
<name>A0A0C3L4X7_9AGAM</name>
<keyword evidence="3" id="KW-1185">Reference proteome</keyword>
<feature type="compositionally biased region" description="Basic residues" evidence="1">
    <location>
        <begin position="84"/>
        <end position="94"/>
    </location>
</feature>
<protein>
    <submittedName>
        <fullName evidence="2">Uncharacterized protein</fullName>
    </submittedName>
</protein>
<dbReference type="EMBL" id="KN823508">
    <property type="protein sequence ID" value="KIO16667.1"/>
    <property type="molecule type" value="Genomic_DNA"/>
</dbReference>
<reference evidence="3" key="2">
    <citation type="submission" date="2015-01" db="EMBL/GenBank/DDBJ databases">
        <title>Evolutionary Origins and Diversification of the Mycorrhizal Mutualists.</title>
        <authorList>
            <consortium name="DOE Joint Genome Institute"/>
            <consortium name="Mycorrhizal Genomics Consortium"/>
            <person name="Kohler A."/>
            <person name="Kuo A."/>
            <person name="Nagy L.G."/>
            <person name="Floudas D."/>
            <person name="Copeland A."/>
            <person name="Barry K.W."/>
            <person name="Cichocki N."/>
            <person name="Veneault-Fourrey C."/>
            <person name="LaButti K."/>
            <person name="Lindquist E.A."/>
            <person name="Lipzen A."/>
            <person name="Lundell T."/>
            <person name="Morin E."/>
            <person name="Murat C."/>
            <person name="Riley R."/>
            <person name="Ohm R."/>
            <person name="Sun H."/>
            <person name="Tunlid A."/>
            <person name="Henrissat B."/>
            <person name="Grigoriev I.V."/>
            <person name="Hibbett D.S."/>
            <person name="Martin F."/>
        </authorList>
    </citation>
    <scope>NUCLEOTIDE SEQUENCE [LARGE SCALE GENOMIC DNA]</scope>
    <source>
        <strain evidence="3">MUT 4182</strain>
    </source>
</reference>
<reference evidence="2 3" key="1">
    <citation type="submission" date="2014-04" db="EMBL/GenBank/DDBJ databases">
        <authorList>
            <consortium name="DOE Joint Genome Institute"/>
            <person name="Kuo A."/>
            <person name="Girlanda M."/>
            <person name="Perotto S."/>
            <person name="Kohler A."/>
            <person name="Nagy L.G."/>
            <person name="Floudas D."/>
            <person name="Copeland A."/>
            <person name="Barry K.W."/>
            <person name="Cichocki N."/>
            <person name="Veneault-Fourrey C."/>
            <person name="LaButti K."/>
            <person name="Lindquist E.A."/>
            <person name="Lipzen A."/>
            <person name="Lundell T."/>
            <person name="Morin E."/>
            <person name="Murat C."/>
            <person name="Sun H."/>
            <person name="Tunlid A."/>
            <person name="Henrissat B."/>
            <person name="Grigoriev I.V."/>
            <person name="Hibbett D.S."/>
            <person name="Martin F."/>
            <person name="Nordberg H.P."/>
            <person name="Cantor M.N."/>
            <person name="Hua S.X."/>
        </authorList>
    </citation>
    <scope>NUCLEOTIDE SEQUENCE [LARGE SCALE GENOMIC DNA]</scope>
    <source>
        <strain evidence="2 3">MUT 4182</strain>
    </source>
</reference>